<dbReference type="RefSeq" id="XP_030531470.1">
    <property type="nucleotide sequence ID" value="XM_030675610.2"/>
</dbReference>
<dbReference type="KEGG" id="rarg:115741620"/>
<evidence type="ECO:0000256" key="8">
    <source>
        <dbReference type="RuleBase" id="RU361233"/>
    </source>
</evidence>
<feature type="compositionally biased region" description="Pro residues" evidence="9">
    <location>
        <begin position="75"/>
        <end position="92"/>
    </location>
</feature>
<dbReference type="AlphaFoldDB" id="A0A8B8P9G1"/>
<evidence type="ECO:0000256" key="4">
    <source>
        <dbReference type="ARBA" id="ARBA00022475"/>
    </source>
</evidence>
<dbReference type="InterPro" id="IPR006702">
    <property type="entry name" value="CASP_dom"/>
</dbReference>
<comment type="similarity">
    <text evidence="2 8">Belongs to the Casparian strip membrane proteins (CASP) family.</text>
</comment>
<feature type="region of interest" description="Disordered" evidence="9">
    <location>
        <begin position="1"/>
        <end position="137"/>
    </location>
</feature>
<organism evidence="11 12">
    <name type="scientific">Rhodamnia argentea</name>
    <dbReference type="NCBI Taxonomy" id="178133"/>
    <lineage>
        <taxon>Eukaryota</taxon>
        <taxon>Viridiplantae</taxon>
        <taxon>Streptophyta</taxon>
        <taxon>Embryophyta</taxon>
        <taxon>Tracheophyta</taxon>
        <taxon>Spermatophyta</taxon>
        <taxon>Magnoliopsida</taxon>
        <taxon>eudicotyledons</taxon>
        <taxon>Gunneridae</taxon>
        <taxon>Pentapetalae</taxon>
        <taxon>rosids</taxon>
        <taxon>malvids</taxon>
        <taxon>Myrtales</taxon>
        <taxon>Myrtaceae</taxon>
        <taxon>Myrtoideae</taxon>
        <taxon>Myrteae</taxon>
        <taxon>Australasian group</taxon>
        <taxon>Rhodamnia</taxon>
    </lineage>
</organism>
<dbReference type="GO" id="GO:0005886">
    <property type="term" value="C:plasma membrane"/>
    <property type="evidence" value="ECO:0007669"/>
    <property type="project" value="UniProtKB-SubCell"/>
</dbReference>
<evidence type="ECO:0000256" key="5">
    <source>
        <dbReference type="ARBA" id="ARBA00022692"/>
    </source>
</evidence>
<protein>
    <recommendedName>
        <fullName evidence="8">CASP-like protein</fullName>
    </recommendedName>
</protein>
<gene>
    <name evidence="12" type="primary">LOC115741620</name>
</gene>
<keyword evidence="6 8" id="KW-1133">Transmembrane helix</keyword>
<evidence type="ECO:0000256" key="7">
    <source>
        <dbReference type="ARBA" id="ARBA00023136"/>
    </source>
</evidence>
<feature type="transmembrane region" description="Helical" evidence="8">
    <location>
        <begin position="272"/>
        <end position="294"/>
    </location>
</feature>
<evidence type="ECO:0000313" key="12">
    <source>
        <dbReference type="RefSeq" id="XP_030531470.1"/>
    </source>
</evidence>
<dbReference type="GeneID" id="115741620"/>
<keyword evidence="4 8" id="KW-1003">Cell membrane</keyword>
<feature type="transmembrane region" description="Helical" evidence="8">
    <location>
        <begin position="191"/>
        <end position="212"/>
    </location>
</feature>
<evidence type="ECO:0000259" key="10">
    <source>
        <dbReference type="Pfam" id="PF04535"/>
    </source>
</evidence>
<dbReference type="PANTHER" id="PTHR33573:SF50">
    <property type="entry name" value="CASP-LIKE PROTEIN 4A3"/>
    <property type="match status" value="1"/>
</dbReference>
<name>A0A8B8P9G1_9MYRT</name>
<evidence type="ECO:0000256" key="3">
    <source>
        <dbReference type="ARBA" id="ARBA00011489"/>
    </source>
</evidence>
<feature type="compositionally biased region" description="Low complexity" evidence="9">
    <location>
        <begin position="1"/>
        <end position="10"/>
    </location>
</feature>
<reference evidence="12" key="1">
    <citation type="submission" date="2025-08" db="UniProtKB">
        <authorList>
            <consortium name="RefSeq"/>
        </authorList>
    </citation>
    <scope>IDENTIFICATION</scope>
    <source>
        <tissue evidence="12">Leaf</tissue>
    </source>
</reference>
<comment type="subcellular location">
    <subcellularLocation>
        <location evidence="1 8">Cell membrane</location>
        <topology evidence="1 8">Multi-pass membrane protein</topology>
    </subcellularLocation>
</comment>
<dbReference type="Proteomes" id="UP000827889">
    <property type="component" value="Chromosome 6"/>
</dbReference>
<accession>A0A8B8P9G1</accession>
<evidence type="ECO:0000256" key="9">
    <source>
        <dbReference type="SAM" id="MobiDB-lite"/>
    </source>
</evidence>
<feature type="transmembrane region" description="Helical" evidence="8">
    <location>
        <begin position="153"/>
        <end position="171"/>
    </location>
</feature>
<evidence type="ECO:0000256" key="6">
    <source>
        <dbReference type="ARBA" id="ARBA00022989"/>
    </source>
</evidence>
<sequence length="298" mass="32683">MKKKPSLSSSRDSDSPTHPPESPHSPLRFHSPLRSDLGDPADTPPYASPAASPHNPPPPKPASPAADELAQLSPLPTPWPDARKAPPPPSPPDKGSAGDTEGSDESPAVVLSRAMRDEREAPATRLGGGGARAAPVTRLRRPRTWERLKRTALCFRVSEVVLCMISFSVMAADKTKGWSGDSYDRYKEYRYCLSVNVIAFVYAGFQACDLAFHSSTGKHVIRDQFRYYFDFFMDQILAYLLISASSSAATRVDDWKANWGRDKFTDMAGASIAMSFLAFMAFATSSLISGYNLFTHYL</sequence>
<dbReference type="Pfam" id="PF04535">
    <property type="entry name" value="CASP_dom"/>
    <property type="match status" value="1"/>
</dbReference>
<feature type="transmembrane region" description="Helical" evidence="8">
    <location>
        <begin position="232"/>
        <end position="252"/>
    </location>
</feature>
<proteinExistence type="inferred from homology"/>
<comment type="subunit">
    <text evidence="3 8">Homodimer and heterodimers.</text>
</comment>
<evidence type="ECO:0000256" key="1">
    <source>
        <dbReference type="ARBA" id="ARBA00004651"/>
    </source>
</evidence>
<keyword evidence="5 8" id="KW-0812">Transmembrane</keyword>
<evidence type="ECO:0000313" key="11">
    <source>
        <dbReference type="Proteomes" id="UP000827889"/>
    </source>
</evidence>
<dbReference type="PANTHER" id="PTHR33573">
    <property type="entry name" value="CASP-LIKE PROTEIN 4A4"/>
    <property type="match status" value="1"/>
</dbReference>
<evidence type="ECO:0000256" key="2">
    <source>
        <dbReference type="ARBA" id="ARBA00007651"/>
    </source>
</evidence>
<dbReference type="OrthoDB" id="672180at2759"/>
<keyword evidence="7 8" id="KW-0472">Membrane</keyword>
<keyword evidence="11" id="KW-1185">Reference proteome</keyword>
<feature type="domain" description="Casparian strip membrane protein" evidence="10">
    <location>
        <begin position="147"/>
        <end position="280"/>
    </location>
</feature>